<accession>A0A0W1AVC3</accession>
<sequence length="139" mass="15500">MTTAHHYECIGRLPTTEEHASLWEAVGWGNVNTEMTAASLAHSVYGMVVVQEDKVIGMGRIVGDGHMYFYIQDVAVLPEYQGQGIGDVIIEQLLHYIRSQCFSSAFVGLFASHGNDTFYERYGFQNHAPGMTGMFKVME</sequence>
<dbReference type="PROSITE" id="PS51186">
    <property type="entry name" value="GNAT"/>
    <property type="match status" value="1"/>
</dbReference>
<dbReference type="AlphaFoldDB" id="A0A0W1AVC3"/>
<dbReference type="PANTHER" id="PTHR43233:SF1">
    <property type="entry name" value="FAMILY N-ACETYLTRANSFERASE, PUTATIVE (AFU_ORTHOLOGUE AFUA_6G03350)-RELATED"/>
    <property type="match status" value="1"/>
</dbReference>
<feature type="domain" description="N-acetyltransferase" evidence="1">
    <location>
        <begin position="9"/>
        <end position="139"/>
    </location>
</feature>
<evidence type="ECO:0000259" key="1">
    <source>
        <dbReference type="PROSITE" id="PS51186"/>
    </source>
</evidence>
<dbReference type="EMBL" id="LCZJ02000028">
    <property type="protein sequence ID" value="KTD85305.1"/>
    <property type="molecule type" value="Genomic_DNA"/>
</dbReference>
<dbReference type="OrthoDB" id="9775804at2"/>
<comment type="caution">
    <text evidence="2">The sequence shown here is derived from an EMBL/GenBank/DDBJ whole genome shotgun (WGS) entry which is preliminary data.</text>
</comment>
<dbReference type="CDD" id="cd04301">
    <property type="entry name" value="NAT_SF"/>
    <property type="match status" value="1"/>
</dbReference>
<evidence type="ECO:0000313" key="2">
    <source>
        <dbReference type="EMBL" id="KTD85305.1"/>
    </source>
</evidence>
<dbReference type="InterPro" id="IPR053144">
    <property type="entry name" value="Acetyltransferase_Butenolide"/>
</dbReference>
<evidence type="ECO:0000313" key="3">
    <source>
        <dbReference type="Proteomes" id="UP000054709"/>
    </source>
</evidence>
<organism evidence="2 3">
    <name type="scientific">Paenibacillus etheri</name>
    <dbReference type="NCBI Taxonomy" id="1306852"/>
    <lineage>
        <taxon>Bacteria</taxon>
        <taxon>Bacillati</taxon>
        <taxon>Bacillota</taxon>
        <taxon>Bacilli</taxon>
        <taxon>Bacillales</taxon>
        <taxon>Paenibacillaceae</taxon>
        <taxon>Paenibacillus</taxon>
    </lineage>
</organism>
<dbReference type="InterPro" id="IPR016181">
    <property type="entry name" value="Acyl_CoA_acyltransferase"/>
</dbReference>
<dbReference type="Pfam" id="PF13508">
    <property type="entry name" value="Acetyltransf_7"/>
    <property type="match status" value="1"/>
</dbReference>
<dbReference type="SUPFAM" id="SSF55729">
    <property type="entry name" value="Acyl-CoA N-acyltransferases (Nat)"/>
    <property type="match status" value="1"/>
</dbReference>
<dbReference type="InterPro" id="IPR000182">
    <property type="entry name" value="GNAT_dom"/>
</dbReference>
<keyword evidence="3" id="KW-1185">Reference proteome</keyword>
<protein>
    <submittedName>
        <fullName evidence="2">GCN5 family acetyltransferase</fullName>
    </submittedName>
</protein>
<reference evidence="2 3" key="1">
    <citation type="journal article" date="2015" name="Int. Biodeterior. Biodegradation">
        <title>Physiological and genetic screening methods for the isolation of methyl tert-butyl ether-degrading bacteria for bioremediation purposes.</title>
        <authorList>
            <person name="Guisado I.M."/>
            <person name="Purswani J."/>
            <person name="Gonzalez Lopez J."/>
            <person name="Pozo C."/>
        </authorList>
    </citation>
    <scope>NUCLEOTIDE SEQUENCE [LARGE SCALE GENOMIC DNA]</scope>
    <source>
        <strain evidence="2 3">SH7</strain>
    </source>
</reference>
<gene>
    <name evidence="2" type="ORF">UQ64_20705</name>
</gene>
<dbReference type="PANTHER" id="PTHR43233">
    <property type="entry name" value="FAMILY N-ACETYLTRANSFERASE, PUTATIVE (AFU_ORTHOLOGUE AFUA_6G03350)-RELATED"/>
    <property type="match status" value="1"/>
</dbReference>
<name>A0A0W1AVC3_9BACL</name>
<dbReference type="Gene3D" id="3.40.630.30">
    <property type="match status" value="1"/>
</dbReference>
<dbReference type="Proteomes" id="UP000054709">
    <property type="component" value="Unassembled WGS sequence"/>
</dbReference>
<dbReference type="RefSeq" id="WP_060624850.1">
    <property type="nucleotide sequence ID" value="NZ_LCZJ02000028.1"/>
</dbReference>
<proteinExistence type="predicted"/>
<dbReference type="GO" id="GO:0016747">
    <property type="term" value="F:acyltransferase activity, transferring groups other than amino-acyl groups"/>
    <property type="evidence" value="ECO:0007669"/>
    <property type="project" value="InterPro"/>
</dbReference>